<organism evidence="3 4">
    <name type="scientific">Spartinivicinus poritis</name>
    <dbReference type="NCBI Taxonomy" id="2994640"/>
    <lineage>
        <taxon>Bacteria</taxon>
        <taxon>Pseudomonadati</taxon>
        <taxon>Pseudomonadota</taxon>
        <taxon>Gammaproteobacteria</taxon>
        <taxon>Oceanospirillales</taxon>
        <taxon>Zooshikellaceae</taxon>
        <taxon>Spartinivicinus</taxon>
    </lineage>
</organism>
<dbReference type="EMBL" id="JAPMOU010000099">
    <property type="protein sequence ID" value="MDE1465903.1"/>
    <property type="molecule type" value="Genomic_DNA"/>
</dbReference>
<protein>
    <submittedName>
        <fullName evidence="3">DUF4347 domain-containing protein</fullName>
    </submittedName>
</protein>
<evidence type="ECO:0000259" key="1">
    <source>
        <dbReference type="Pfam" id="PF14252"/>
    </source>
</evidence>
<feature type="non-terminal residue" evidence="3">
    <location>
        <position position="842"/>
    </location>
</feature>
<reference evidence="3 4" key="1">
    <citation type="submission" date="2022-11" db="EMBL/GenBank/DDBJ databases">
        <title>Spartinivicinus poritis sp. nov., isolated from scleractinian coral Porites lutea.</title>
        <authorList>
            <person name="Zhang G."/>
            <person name="Cai L."/>
            <person name="Wei Q."/>
        </authorList>
    </citation>
    <scope>NUCLEOTIDE SEQUENCE [LARGE SCALE GENOMIC DNA]</scope>
    <source>
        <strain evidence="3 4">A2-2</strain>
    </source>
</reference>
<feature type="domain" description="DUF8202" evidence="2">
    <location>
        <begin position="472"/>
        <end position="659"/>
    </location>
</feature>
<evidence type="ECO:0000259" key="2">
    <source>
        <dbReference type="Pfam" id="PF26628"/>
    </source>
</evidence>
<comment type="caution">
    <text evidence="3">The sequence shown here is derived from an EMBL/GenBank/DDBJ whole genome shotgun (WGS) entry which is preliminary data.</text>
</comment>
<dbReference type="InterPro" id="IPR025592">
    <property type="entry name" value="DUF4347"/>
</dbReference>
<proteinExistence type="predicted"/>
<dbReference type="Proteomes" id="UP001528823">
    <property type="component" value="Unassembled WGS sequence"/>
</dbReference>
<sequence>MKKTDKKITTSSPALDITSYIELLEPRLLFDGAMAAEVDFASNNDIEMEKETVQQEKVDHQALITALEQVSSDLPTTVAFVDLSLKNVQDIVNALDDNITVYQIPADQDGLAIIAKAVNNHHTIDAVHIFSHGKPGELLLGNSTINQLTISHSYTNQFKLLASKLNDTADIFIYGCNVASSLAGQNTIALLAKLTGADIAASTDITGATTKGGNWQLEYQLGEINQQRPVLSSEFRQHYPHILAAPGNIDGGNLTTWLKADAGVASAGGLVSSWQDQSLNGGDNTVVQSLDALKPTLLNSNNVNAANFNPVLFFDSSGASDDQLLKNMVTGNDLITATNNTIFTVVNVTSAGVVVQWEQTNGIFGDNRISIEYQAPNDPRLDFPTDEVANKIVSNTISTNYHIVTGVTSAPLNSLFVDGLEKGTTVPSATADPAQSGTLAVGTFPEIPGSVNPTMNLAEIIIYNTNLSLANKQQVESYLAIKYGTTLDTTDNDGSIIEGDYKSSGSITVWNSTTNAAFHNDIAGLAQDDDSALDQTQSKSINTDSILTASGASSQDNSDFFIWGNNNGALTETTTEKPLGVNQRLIREWKVQETGDIGTVDFSFDLSTVATTGTAASDFGLLVDTDGDGDFTTGTINTIVATSYDGTNLTFDNIDLATGNVFTIASSLNQSPTINNLGGDSFAYNRGDGVQLIDQGNNASVVDTDNANFNGGNVTVQFTAGSDNAEDQLAIQHQGNGAGQIGVTGNTVSFGGTAIGTFSGGTGGTPLQINLNASATPAATTALVKQISYENTDTTTPTAGSRTIQYTLNDGNGGNSLPVQATVNVNGTPAINNLGGDSFTYN</sequence>
<evidence type="ECO:0000313" key="3">
    <source>
        <dbReference type="EMBL" id="MDE1465903.1"/>
    </source>
</evidence>
<dbReference type="InterPro" id="IPR058515">
    <property type="entry name" value="DUF8202"/>
</dbReference>
<name>A0ABT5UHM4_9GAMM</name>
<gene>
    <name evidence="3" type="ORF">ORQ98_28470</name>
</gene>
<feature type="domain" description="DUF4347" evidence="1">
    <location>
        <begin position="78"/>
        <end position="243"/>
    </location>
</feature>
<dbReference type="Pfam" id="PF26628">
    <property type="entry name" value="DUF8202"/>
    <property type="match status" value="1"/>
</dbReference>
<accession>A0ABT5UHM4</accession>
<dbReference type="RefSeq" id="WP_274692204.1">
    <property type="nucleotide sequence ID" value="NZ_JAPMOU010000099.1"/>
</dbReference>
<evidence type="ECO:0000313" key="4">
    <source>
        <dbReference type="Proteomes" id="UP001528823"/>
    </source>
</evidence>
<dbReference type="Pfam" id="PF14252">
    <property type="entry name" value="DUF4347"/>
    <property type="match status" value="1"/>
</dbReference>
<keyword evidence="4" id="KW-1185">Reference proteome</keyword>